<dbReference type="Proteomes" id="UP001108240">
    <property type="component" value="Unplaced"/>
</dbReference>
<dbReference type="SMART" id="SM00055">
    <property type="entry name" value="FCH"/>
    <property type="match status" value="1"/>
</dbReference>
<evidence type="ECO:0000256" key="6">
    <source>
        <dbReference type="SAM" id="Coils"/>
    </source>
</evidence>
<dbReference type="SUPFAM" id="SSF50044">
    <property type="entry name" value="SH3-domain"/>
    <property type="match status" value="1"/>
</dbReference>
<proteinExistence type="predicted"/>
<feature type="region of interest" description="Disordered" evidence="7">
    <location>
        <begin position="188"/>
        <end position="209"/>
    </location>
</feature>
<dbReference type="InterPro" id="IPR001060">
    <property type="entry name" value="FCH_dom"/>
</dbReference>
<dbReference type="SMART" id="SM00326">
    <property type="entry name" value="SH3"/>
    <property type="match status" value="1"/>
</dbReference>
<dbReference type="InterPro" id="IPR051627">
    <property type="entry name" value="SLIT-ROBO_RhoGAP"/>
</dbReference>
<dbReference type="Pfam" id="PF00611">
    <property type="entry name" value="FCH"/>
    <property type="match status" value="1"/>
</dbReference>
<evidence type="ECO:0000256" key="4">
    <source>
        <dbReference type="PROSITE-ProRule" id="PRU00192"/>
    </source>
</evidence>
<organism evidence="11 12">
    <name type="scientific">Cyprinus carpio carpio</name>
    <dbReference type="NCBI Taxonomy" id="630221"/>
    <lineage>
        <taxon>Eukaryota</taxon>
        <taxon>Metazoa</taxon>
        <taxon>Chordata</taxon>
        <taxon>Craniata</taxon>
        <taxon>Vertebrata</taxon>
        <taxon>Euteleostomi</taxon>
        <taxon>Actinopterygii</taxon>
        <taxon>Neopterygii</taxon>
        <taxon>Teleostei</taxon>
        <taxon>Ostariophysi</taxon>
        <taxon>Cypriniformes</taxon>
        <taxon>Cyprinidae</taxon>
        <taxon>Cyprininae</taxon>
        <taxon>Cyprinus</taxon>
    </lineage>
</organism>
<evidence type="ECO:0000313" key="12">
    <source>
        <dbReference type="Proteomes" id="UP001108240"/>
    </source>
</evidence>
<evidence type="ECO:0000259" key="8">
    <source>
        <dbReference type="PROSITE" id="PS50002"/>
    </source>
</evidence>
<dbReference type="InterPro" id="IPR035648">
    <property type="entry name" value="srGAP1/2/3_SH3"/>
</dbReference>
<dbReference type="Ensembl" id="ENSCCRT00000047327.2">
    <property type="protein sequence ID" value="ENSCCRP00000043672.2"/>
    <property type="gene ID" value="ENSCCRG00000036971.2"/>
</dbReference>
<dbReference type="AlphaFoldDB" id="A0A8C1C8P9"/>
<dbReference type="Gene3D" id="2.30.30.40">
    <property type="entry name" value="SH3 Domains"/>
    <property type="match status" value="1"/>
</dbReference>
<dbReference type="CDD" id="cd11955">
    <property type="entry name" value="SH3_srGAP1-3"/>
    <property type="match status" value="1"/>
</dbReference>
<dbReference type="Gene3D" id="1.20.1270.60">
    <property type="entry name" value="Arfaptin homology (AH) domain/BAR domain"/>
    <property type="match status" value="1"/>
</dbReference>
<dbReference type="PROSITE" id="PS51741">
    <property type="entry name" value="F_BAR"/>
    <property type="match status" value="1"/>
</dbReference>
<evidence type="ECO:0000256" key="7">
    <source>
        <dbReference type="SAM" id="MobiDB-lite"/>
    </source>
</evidence>
<evidence type="ECO:0000256" key="3">
    <source>
        <dbReference type="ARBA" id="ARBA00023054"/>
    </source>
</evidence>
<dbReference type="FunFam" id="1.10.555.10:FF:000013">
    <property type="entry name" value="SLIT-ROBO Rho GTPase activating protein 3"/>
    <property type="match status" value="1"/>
</dbReference>
<dbReference type="InterPro" id="IPR036028">
    <property type="entry name" value="SH3-like_dom_sf"/>
</dbReference>
<dbReference type="FunFam" id="2.30.30.40:FF:000266">
    <property type="entry name" value="SLIT-ROBO Rho GTPase-activating protein 2"/>
    <property type="match status" value="1"/>
</dbReference>
<dbReference type="CDD" id="cd04383">
    <property type="entry name" value="RhoGAP_srGAP"/>
    <property type="match status" value="1"/>
</dbReference>
<evidence type="ECO:0000256" key="1">
    <source>
        <dbReference type="ARBA" id="ARBA00022443"/>
    </source>
</evidence>
<sequence length="733" mass="85007">MCLCVLCCSEIRNQLVEQFKCLEQQSEARIQLLQDLQEFFRRKAEIQLEYSRSLEKLAERFSSKIRESYRKEQHLLSSVNCWYLVLNQTRRESRDHATLNDIYINNVIVRLAQISEDVIRLFKKSKEIGIQMHEELVKVTNELYTVMKTYHMYHTESISAESKLKEAEKQEEKQFSKSGDLNVNLLRHEDRPQRRSSVRKIEKMKEKRQAKYSENKLKCTKARNDYLLNLTATNAVVAKYYIHDVSDMIDCCDLGYHASLARTLRTYLSAEYNLETSRHEGLDIIENAVDNLDPRSDKHKIMDMYNQVFCPPMRFEFLPHMGDEVCQVSAQQPVQTELLMRYHQLQSRLATLKIENEEVRKTLDATMQTLQDMLTVEDFDVSDAFQHSRSTESVKSVASESYMSKLNIAKRRANQQETEVFYFTKFKEYLNGSNLIIKLQAKHDLLKQTLGEGQPIPLVVESCIRYINLYGLQQQGIFRVPGSQVEVNDIKNSFERGEDPLVDDQSDHDINSVAGVLKLYFRGLENPLFPKERFLDLISTIKLETSVERAHHIQQIIITLPRTIIIVMRYLFAFLNHLSQYSDENMMDSYNLAICFGPTLMPIPDGQDPVACQAHVNEVIKTIIINHEVIFPSLRELDGPVYEKCMTGGEDATFPVPLSLTRTEVEQIEAIAKFDYMGRTPRELSFKKGASLLLYHRASEDWWEGRHNGVDGLIPHQYIVFNTCCLVKVLPSG</sequence>
<dbReference type="Pfam" id="PF00620">
    <property type="entry name" value="RhoGAP"/>
    <property type="match status" value="1"/>
</dbReference>
<dbReference type="Gene3D" id="1.10.555.10">
    <property type="entry name" value="Rho GTPase activation protein"/>
    <property type="match status" value="1"/>
</dbReference>
<evidence type="ECO:0000259" key="9">
    <source>
        <dbReference type="PROSITE" id="PS50238"/>
    </source>
</evidence>
<dbReference type="PROSITE" id="PS50002">
    <property type="entry name" value="SH3"/>
    <property type="match status" value="1"/>
</dbReference>
<dbReference type="PROSITE" id="PS50238">
    <property type="entry name" value="RHOGAP"/>
    <property type="match status" value="1"/>
</dbReference>
<keyword evidence="1 4" id="KW-0728">SH3 domain</keyword>
<dbReference type="SUPFAM" id="SSF103657">
    <property type="entry name" value="BAR/IMD domain-like"/>
    <property type="match status" value="1"/>
</dbReference>
<dbReference type="InterPro" id="IPR001452">
    <property type="entry name" value="SH3_domain"/>
</dbReference>
<dbReference type="GeneTree" id="ENSGT00950000182824"/>
<feature type="domain" description="F-BAR" evidence="10">
    <location>
        <begin position="9"/>
        <end position="297"/>
    </location>
</feature>
<dbReference type="GO" id="GO:0007165">
    <property type="term" value="P:signal transduction"/>
    <property type="evidence" value="ECO:0007669"/>
    <property type="project" value="InterPro"/>
</dbReference>
<name>A0A8C1C8P9_CYPCA</name>
<evidence type="ECO:0000259" key="10">
    <source>
        <dbReference type="PROSITE" id="PS51741"/>
    </source>
</evidence>
<feature type="domain" description="SH3" evidence="8">
    <location>
        <begin position="665"/>
        <end position="724"/>
    </location>
</feature>
<protein>
    <submittedName>
        <fullName evidence="11">SLIT-ROBO Rho GTPase activating protein 3</fullName>
    </submittedName>
</protein>
<dbReference type="InterPro" id="IPR000198">
    <property type="entry name" value="RhoGAP_dom"/>
</dbReference>
<keyword evidence="2" id="KW-0343">GTPase activation</keyword>
<reference evidence="11" key="1">
    <citation type="submission" date="2025-08" db="UniProtKB">
        <authorList>
            <consortium name="Ensembl"/>
        </authorList>
    </citation>
    <scope>IDENTIFICATION</scope>
</reference>
<evidence type="ECO:0000256" key="2">
    <source>
        <dbReference type="ARBA" id="ARBA00022468"/>
    </source>
</evidence>
<dbReference type="GO" id="GO:0005096">
    <property type="term" value="F:GTPase activator activity"/>
    <property type="evidence" value="ECO:0007669"/>
    <property type="project" value="UniProtKB-KW"/>
</dbReference>
<dbReference type="Pfam" id="PF00018">
    <property type="entry name" value="SH3_1"/>
    <property type="match status" value="1"/>
</dbReference>
<accession>A0A8C1C8P9</accession>
<dbReference type="InterPro" id="IPR027267">
    <property type="entry name" value="AH/BAR_dom_sf"/>
</dbReference>
<feature type="coiled-coil region" evidence="6">
    <location>
        <begin position="342"/>
        <end position="369"/>
    </location>
</feature>
<keyword evidence="12" id="KW-1185">Reference proteome</keyword>
<evidence type="ECO:0000313" key="11">
    <source>
        <dbReference type="Ensembl" id="ENSCCRP00000043672.2"/>
    </source>
</evidence>
<dbReference type="SUPFAM" id="SSF48350">
    <property type="entry name" value="GTPase activation domain, GAP"/>
    <property type="match status" value="1"/>
</dbReference>
<dbReference type="InterPro" id="IPR031160">
    <property type="entry name" value="F_BAR_dom"/>
</dbReference>
<dbReference type="FunFam" id="1.20.1270.60:FF:000020">
    <property type="entry name" value="SLIT-ROBO Rho GTPase activating protein 3"/>
    <property type="match status" value="1"/>
</dbReference>
<dbReference type="PANTHER" id="PTHR14166">
    <property type="entry name" value="SLIT-ROBO RHO GTPASE ACTIVATING PROTEIN"/>
    <property type="match status" value="1"/>
</dbReference>
<evidence type="ECO:0000256" key="5">
    <source>
        <dbReference type="PROSITE-ProRule" id="PRU01077"/>
    </source>
</evidence>
<keyword evidence="3 5" id="KW-0175">Coiled coil</keyword>
<feature type="domain" description="Rho-GAP" evidence="9">
    <location>
        <begin position="443"/>
        <end position="631"/>
    </location>
</feature>
<dbReference type="InterPro" id="IPR008936">
    <property type="entry name" value="Rho_GTPase_activation_prot"/>
</dbReference>
<dbReference type="SMART" id="SM00324">
    <property type="entry name" value="RhoGAP"/>
    <property type="match status" value="1"/>
</dbReference>
<reference evidence="11" key="2">
    <citation type="submission" date="2025-09" db="UniProtKB">
        <authorList>
            <consortium name="Ensembl"/>
        </authorList>
    </citation>
    <scope>IDENTIFICATION</scope>
</reference>